<feature type="domain" description="GGDEF" evidence="2">
    <location>
        <begin position="167"/>
        <end position="301"/>
    </location>
</feature>
<proteinExistence type="predicted"/>
<dbReference type="InterPro" id="IPR000014">
    <property type="entry name" value="PAS"/>
</dbReference>
<sequence>MTDGSSASTRGSVVPALPRADMASLHDQGLVGVLWLDGEGRIEHLNDRAATLLDSTAPKLVARLLAELVRDRDAEALEQAIAAVGVEPSRTLVLHVHRAGAWAHLGMAVCRIGGTDGGVMVLLADRGPGLAQVEEAQRQTRVDALTQLQNRPLLVGLLEDRLAADDRTFAVVALNVDRLRAINDSLGHASGDAVLVTVADRLQALLRPEDAVARVAGDDFVVVCDGVSTRAHASSRVERMLAAIAQPMQVEGLDLHITASAGVMLVTNHDRPSADVVITQANDALAAAKQQGRARFLVHDDDVRTTATDRLHVETSLRRALAEQRLRVAYQPIRDMRAGRIAGAEALARWDDPELGTVTPERFMPVARDSGLVEPLTRFVLDRAVADAAAWRASSGVDVHVAVNLSAQDLSRRNLATEIATTLSGHGLPPRALRLEIVETILVEADDRVRRNLSDLRDLGISLGIDDFGTGWSSMSYLKHLPIDFVKIDKSFVMGLGTDREDTAIVRAVVGLAKSLDLTVVAEGIEHPTQMRLLTELGCDLGQGFLIGHAEPADVMAASLQASG</sequence>
<reference evidence="3 4" key="1">
    <citation type="submission" date="2018-09" db="EMBL/GenBank/DDBJ databases">
        <title>Complete genome sequence of Euzebya sp. DY32-46 isolated from seawater of Pacific Ocean.</title>
        <authorList>
            <person name="Xu L."/>
            <person name="Wu Y.-H."/>
            <person name="Xu X.-W."/>
        </authorList>
    </citation>
    <scope>NUCLEOTIDE SEQUENCE [LARGE SCALE GENOMIC DNA]</scope>
    <source>
        <strain evidence="3 4">DY32-46</strain>
    </source>
</reference>
<dbReference type="PROSITE" id="PS50883">
    <property type="entry name" value="EAL"/>
    <property type="match status" value="1"/>
</dbReference>
<dbReference type="Pfam" id="PF00990">
    <property type="entry name" value="GGDEF"/>
    <property type="match status" value="1"/>
</dbReference>
<dbReference type="PROSITE" id="PS50887">
    <property type="entry name" value="GGDEF"/>
    <property type="match status" value="1"/>
</dbReference>
<accession>A0A346XW02</accession>
<organism evidence="3 4">
    <name type="scientific">Euzebya pacifica</name>
    <dbReference type="NCBI Taxonomy" id="1608957"/>
    <lineage>
        <taxon>Bacteria</taxon>
        <taxon>Bacillati</taxon>
        <taxon>Actinomycetota</taxon>
        <taxon>Nitriliruptoria</taxon>
        <taxon>Euzebyales</taxon>
    </lineage>
</organism>
<dbReference type="SMART" id="SM00091">
    <property type="entry name" value="PAS"/>
    <property type="match status" value="1"/>
</dbReference>
<dbReference type="EMBL" id="CP031165">
    <property type="protein sequence ID" value="AXV06399.1"/>
    <property type="molecule type" value="Genomic_DNA"/>
</dbReference>
<dbReference type="Gene3D" id="3.20.20.450">
    <property type="entry name" value="EAL domain"/>
    <property type="match status" value="1"/>
</dbReference>
<feature type="domain" description="EAL" evidence="1">
    <location>
        <begin position="310"/>
        <end position="564"/>
    </location>
</feature>
<dbReference type="InterPro" id="IPR035965">
    <property type="entry name" value="PAS-like_dom_sf"/>
</dbReference>
<dbReference type="CDD" id="cd01948">
    <property type="entry name" value="EAL"/>
    <property type="match status" value="1"/>
</dbReference>
<dbReference type="InterPro" id="IPR043128">
    <property type="entry name" value="Rev_trsase/Diguanyl_cyclase"/>
</dbReference>
<dbReference type="InterPro" id="IPR035919">
    <property type="entry name" value="EAL_sf"/>
</dbReference>
<name>A0A346XW02_9ACTN</name>
<dbReference type="CDD" id="cd00130">
    <property type="entry name" value="PAS"/>
    <property type="match status" value="1"/>
</dbReference>
<evidence type="ECO:0000313" key="4">
    <source>
        <dbReference type="Proteomes" id="UP000264006"/>
    </source>
</evidence>
<dbReference type="SUPFAM" id="SSF55785">
    <property type="entry name" value="PYP-like sensor domain (PAS domain)"/>
    <property type="match status" value="1"/>
</dbReference>
<dbReference type="Proteomes" id="UP000264006">
    <property type="component" value="Chromosome"/>
</dbReference>
<evidence type="ECO:0000313" key="3">
    <source>
        <dbReference type="EMBL" id="AXV06399.1"/>
    </source>
</evidence>
<dbReference type="AlphaFoldDB" id="A0A346XW02"/>
<dbReference type="Gene3D" id="3.30.450.20">
    <property type="entry name" value="PAS domain"/>
    <property type="match status" value="1"/>
</dbReference>
<dbReference type="InterPro" id="IPR052155">
    <property type="entry name" value="Biofilm_reg_signaling"/>
</dbReference>
<gene>
    <name evidence="3" type="ORF">DVS28_a1708</name>
</gene>
<dbReference type="PANTHER" id="PTHR44757">
    <property type="entry name" value="DIGUANYLATE CYCLASE DGCP"/>
    <property type="match status" value="1"/>
</dbReference>
<evidence type="ECO:0000259" key="1">
    <source>
        <dbReference type="PROSITE" id="PS50883"/>
    </source>
</evidence>
<dbReference type="InterPro" id="IPR000160">
    <property type="entry name" value="GGDEF_dom"/>
</dbReference>
<dbReference type="CDD" id="cd01949">
    <property type="entry name" value="GGDEF"/>
    <property type="match status" value="1"/>
</dbReference>
<dbReference type="Pfam" id="PF00563">
    <property type="entry name" value="EAL"/>
    <property type="match status" value="1"/>
</dbReference>
<dbReference type="NCBIfam" id="TIGR00254">
    <property type="entry name" value="GGDEF"/>
    <property type="match status" value="1"/>
</dbReference>
<keyword evidence="4" id="KW-1185">Reference proteome</keyword>
<dbReference type="SUPFAM" id="SSF141868">
    <property type="entry name" value="EAL domain-like"/>
    <property type="match status" value="1"/>
</dbReference>
<dbReference type="PANTHER" id="PTHR44757:SF2">
    <property type="entry name" value="BIOFILM ARCHITECTURE MAINTENANCE PROTEIN MBAA"/>
    <property type="match status" value="1"/>
</dbReference>
<dbReference type="SMART" id="SM00052">
    <property type="entry name" value="EAL"/>
    <property type="match status" value="1"/>
</dbReference>
<protein>
    <submittedName>
        <fullName evidence="3">Diguanylate cyclase/phosphodiesterase (GGDEF &amp; EAL domains) with PAS/PAC sensor(S)</fullName>
    </submittedName>
</protein>
<dbReference type="KEGG" id="euz:DVS28_a1708"/>
<evidence type="ECO:0000259" key="2">
    <source>
        <dbReference type="PROSITE" id="PS50887"/>
    </source>
</evidence>
<dbReference type="SMART" id="SM00267">
    <property type="entry name" value="GGDEF"/>
    <property type="match status" value="1"/>
</dbReference>
<dbReference type="Gene3D" id="3.30.70.270">
    <property type="match status" value="1"/>
</dbReference>
<dbReference type="InterPro" id="IPR029787">
    <property type="entry name" value="Nucleotide_cyclase"/>
</dbReference>
<dbReference type="SUPFAM" id="SSF55073">
    <property type="entry name" value="Nucleotide cyclase"/>
    <property type="match status" value="1"/>
</dbReference>
<dbReference type="InterPro" id="IPR001633">
    <property type="entry name" value="EAL_dom"/>
</dbReference>